<organism evidence="1">
    <name type="scientific">viral metagenome</name>
    <dbReference type="NCBI Taxonomy" id="1070528"/>
    <lineage>
        <taxon>unclassified sequences</taxon>
        <taxon>metagenomes</taxon>
        <taxon>organismal metagenomes</taxon>
    </lineage>
</organism>
<gene>
    <name evidence="1" type="ORF">TM448B04358_0003</name>
</gene>
<name>A0A6M3XZ39_9ZZZZ</name>
<dbReference type="AlphaFoldDB" id="A0A6M3XZ39"/>
<dbReference type="EMBL" id="MT145072">
    <property type="protein sequence ID" value="QJI03255.1"/>
    <property type="molecule type" value="Genomic_DNA"/>
</dbReference>
<reference evidence="1" key="1">
    <citation type="submission" date="2020-03" db="EMBL/GenBank/DDBJ databases">
        <title>The deep terrestrial virosphere.</title>
        <authorList>
            <person name="Holmfeldt K."/>
            <person name="Nilsson E."/>
            <person name="Simone D."/>
            <person name="Lopez-Fernandez M."/>
            <person name="Wu X."/>
            <person name="de Brujin I."/>
            <person name="Lundin D."/>
            <person name="Andersson A."/>
            <person name="Bertilsson S."/>
            <person name="Dopson M."/>
        </authorList>
    </citation>
    <scope>NUCLEOTIDE SEQUENCE</scope>
    <source>
        <strain evidence="1">TM448B04358</strain>
    </source>
</reference>
<protein>
    <submittedName>
        <fullName evidence="1">Uncharacterized protein</fullName>
    </submittedName>
</protein>
<accession>A0A6M3XZ39</accession>
<evidence type="ECO:0000313" key="1">
    <source>
        <dbReference type="EMBL" id="QJI03255.1"/>
    </source>
</evidence>
<sequence length="46" mass="5143">MTNDIWSKGYLKCLKCGSRDIIALSLYEKKCSKCGYVGFTTEFLGA</sequence>
<proteinExistence type="predicted"/>